<evidence type="ECO:0000256" key="4">
    <source>
        <dbReference type="ARBA" id="ARBA00022859"/>
    </source>
</evidence>
<dbReference type="AlphaFoldDB" id="A0ABD0XQ32"/>
<dbReference type="SUPFAM" id="SSF48452">
    <property type="entry name" value="TPR-like"/>
    <property type="match status" value="1"/>
</dbReference>
<dbReference type="EMBL" id="JAGEUA010000001">
    <property type="protein sequence ID" value="KAL1022814.1"/>
    <property type="molecule type" value="Genomic_DNA"/>
</dbReference>
<protein>
    <submittedName>
        <fullName evidence="6">Uncharacterized protein</fullName>
    </submittedName>
</protein>
<keyword evidence="2" id="KW-0677">Repeat</keyword>
<comment type="similarity">
    <text evidence="5">Belongs to the IFIT family.</text>
</comment>
<keyword evidence="7" id="KW-1185">Reference proteome</keyword>
<dbReference type="Gene3D" id="1.25.40.10">
    <property type="entry name" value="Tetratricopeptide repeat domain"/>
    <property type="match status" value="3"/>
</dbReference>
<sequence length="444" mass="51864">MNPAMTALRMKLEELECHFTWELDCSRYKLLCIRDHLEDIGNDRSCPWLGQKYNLLAYIHHTLGSNDVALQCLKKAEEAYKLNRPLDLMGLCLLITYGNLSWVYYHLNNQEESLGYMKKVEALLHDYPSPSQGELHPMLCAEKAWTLMKFDQEKKKKAIEYFQTAISVEPERKELKSSHALVLASVHNFNPDNQQEESRVLETLRLVKEHDPDNLYVASTYLIRLGLGSQVRREEACDIAFQILNRPFSCYSGFVLILYFYRLYLSNDAAIDLALEALKRHPNVRYLKMSLAMCYKWKIISMEDNASKELMIDKAISLYIEVISRYVDTSIKLKVDLASIYALSSIDRRELADQIYEELLATIQESPMLQLIYNRYASYLHFNRNDRRRSIQYHMMAAEMPDLNIYGERSLKTLRKILEQGKDISEEICKFLNNRQLEKSTGLN</sequence>
<dbReference type="InterPro" id="IPR011990">
    <property type="entry name" value="TPR-like_helical_dom_sf"/>
</dbReference>
<keyword evidence="4" id="KW-0391">Immunity</keyword>
<evidence type="ECO:0000256" key="5">
    <source>
        <dbReference type="ARBA" id="ARBA00038336"/>
    </source>
</evidence>
<gene>
    <name evidence="6" type="ORF">UPYG_G00032650</name>
</gene>
<evidence type="ECO:0000256" key="1">
    <source>
        <dbReference type="ARBA" id="ARBA00022588"/>
    </source>
</evidence>
<dbReference type="PANTHER" id="PTHR10271:SF14">
    <property type="entry name" value="INTERFERON-INDUCED PROTEIN WITH TETRATRICOPEPTIDE REPEATS-RELATED"/>
    <property type="match status" value="1"/>
</dbReference>
<reference evidence="6 7" key="1">
    <citation type="submission" date="2024-06" db="EMBL/GenBank/DDBJ databases">
        <authorList>
            <person name="Pan Q."/>
            <person name="Wen M."/>
            <person name="Jouanno E."/>
            <person name="Zahm M."/>
            <person name="Klopp C."/>
            <person name="Cabau C."/>
            <person name="Louis A."/>
            <person name="Berthelot C."/>
            <person name="Parey E."/>
            <person name="Roest Crollius H."/>
            <person name="Montfort J."/>
            <person name="Robinson-Rechavi M."/>
            <person name="Bouchez O."/>
            <person name="Lampietro C."/>
            <person name="Lopez Roques C."/>
            <person name="Donnadieu C."/>
            <person name="Postlethwait J."/>
            <person name="Bobe J."/>
            <person name="Verreycken H."/>
            <person name="Guiguen Y."/>
        </authorList>
    </citation>
    <scope>NUCLEOTIDE SEQUENCE [LARGE SCALE GENOMIC DNA]</scope>
    <source>
        <strain evidence="6">Up_M1</strain>
        <tissue evidence="6">Testis</tissue>
    </source>
</reference>
<comment type="caution">
    <text evidence="6">The sequence shown here is derived from an EMBL/GenBank/DDBJ whole genome shotgun (WGS) entry which is preliminary data.</text>
</comment>
<dbReference type="PANTHER" id="PTHR10271">
    <property type="entry name" value="INTERFERON-INDUCED PROTEIN WITH TETRATRICOPEPTIDE REPEATS"/>
    <property type="match status" value="1"/>
</dbReference>
<dbReference type="InterPro" id="IPR019734">
    <property type="entry name" value="TPR_rpt"/>
</dbReference>
<evidence type="ECO:0000256" key="3">
    <source>
        <dbReference type="ARBA" id="ARBA00022803"/>
    </source>
</evidence>
<dbReference type="GO" id="GO:0045087">
    <property type="term" value="P:innate immune response"/>
    <property type="evidence" value="ECO:0007669"/>
    <property type="project" value="UniProtKB-KW"/>
</dbReference>
<evidence type="ECO:0000313" key="7">
    <source>
        <dbReference type="Proteomes" id="UP001557470"/>
    </source>
</evidence>
<dbReference type="Pfam" id="PF13181">
    <property type="entry name" value="TPR_8"/>
    <property type="match status" value="1"/>
</dbReference>
<evidence type="ECO:0000256" key="2">
    <source>
        <dbReference type="ARBA" id="ARBA00022737"/>
    </source>
</evidence>
<dbReference type="FunFam" id="1.25.40.10:FF:000036">
    <property type="entry name" value="interferon-induced protein with tetratricopeptide repeats 5"/>
    <property type="match status" value="1"/>
</dbReference>
<name>A0ABD0XQ32_UMBPY</name>
<keyword evidence="1" id="KW-0399">Innate immunity</keyword>
<organism evidence="6 7">
    <name type="scientific">Umbra pygmaea</name>
    <name type="common">Eastern mudminnow</name>
    <dbReference type="NCBI Taxonomy" id="75934"/>
    <lineage>
        <taxon>Eukaryota</taxon>
        <taxon>Metazoa</taxon>
        <taxon>Chordata</taxon>
        <taxon>Craniata</taxon>
        <taxon>Vertebrata</taxon>
        <taxon>Euteleostomi</taxon>
        <taxon>Actinopterygii</taxon>
        <taxon>Neopterygii</taxon>
        <taxon>Teleostei</taxon>
        <taxon>Protacanthopterygii</taxon>
        <taxon>Esociformes</taxon>
        <taxon>Umbridae</taxon>
        <taxon>Umbra</taxon>
    </lineage>
</organism>
<dbReference type="Proteomes" id="UP001557470">
    <property type="component" value="Unassembled WGS sequence"/>
</dbReference>
<proteinExistence type="inferred from homology"/>
<keyword evidence="3" id="KW-0802">TPR repeat</keyword>
<dbReference type="GO" id="GO:0009615">
    <property type="term" value="P:response to virus"/>
    <property type="evidence" value="ECO:0007669"/>
    <property type="project" value="UniProtKB-ARBA"/>
</dbReference>
<accession>A0ABD0XQ32</accession>
<evidence type="ECO:0000313" key="6">
    <source>
        <dbReference type="EMBL" id="KAL1022814.1"/>
    </source>
</evidence>